<evidence type="ECO:0000313" key="2">
    <source>
        <dbReference type="Proteomes" id="UP001374535"/>
    </source>
</evidence>
<organism evidence="1 2">
    <name type="scientific">Vigna mungo</name>
    <name type="common">Black gram</name>
    <name type="synonym">Phaseolus mungo</name>
    <dbReference type="NCBI Taxonomy" id="3915"/>
    <lineage>
        <taxon>Eukaryota</taxon>
        <taxon>Viridiplantae</taxon>
        <taxon>Streptophyta</taxon>
        <taxon>Embryophyta</taxon>
        <taxon>Tracheophyta</taxon>
        <taxon>Spermatophyta</taxon>
        <taxon>Magnoliopsida</taxon>
        <taxon>eudicotyledons</taxon>
        <taxon>Gunneridae</taxon>
        <taxon>Pentapetalae</taxon>
        <taxon>rosids</taxon>
        <taxon>fabids</taxon>
        <taxon>Fabales</taxon>
        <taxon>Fabaceae</taxon>
        <taxon>Papilionoideae</taxon>
        <taxon>50 kb inversion clade</taxon>
        <taxon>NPAAA clade</taxon>
        <taxon>indigoferoid/millettioid clade</taxon>
        <taxon>Phaseoleae</taxon>
        <taxon>Vigna</taxon>
    </lineage>
</organism>
<gene>
    <name evidence="1" type="ORF">V8G54_024737</name>
</gene>
<evidence type="ECO:0000313" key="1">
    <source>
        <dbReference type="EMBL" id="WVZ03931.1"/>
    </source>
</evidence>
<accession>A0AAQ3RTQ6</accession>
<keyword evidence="2" id="KW-1185">Reference proteome</keyword>
<sequence length="126" mass="14443">MGDAVIIFLASLSNVDPPWKQWWVRVEENDNIDTCSGGREEGQQEDVCHGEVSGGVGREWQRRQFVKNAVKTKFREGKEEWMPFDSPVLHEFVDSLHSLGIAVEQSNRVINSALPQHYILEIEHKL</sequence>
<dbReference type="Proteomes" id="UP001374535">
    <property type="component" value="Chromosome 7"/>
</dbReference>
<name>A0AAQ3RTQ6_VIGMU</name>
<proteinExistence type="predicted"/>
<reference evidence="1 2" key="1">
    <citation type="journal article" date="2023" name="Life. Sci Alliance">
        <title>Evolutionary insights into 3D genome organization and epigenetic landscape of Vigna mungo.</title>
        <authorList>
            <person name="Junaid A."/>
            <person name="Singh B."/>
            <person name="Bhatia S."/>
        </authorList>
    </citation>
    <scope>NUCLEOTIDE SEQUENCE [LARGE SCALE GENOMIC DNA]</scope>
    <source>
        <strain evidence="1">Urdbean</strain>
    </source>
</reference>
<dbReference type="EMBL" id="CP144694">
    <property type="protein sequence ID" value="WVZ03931.1"/>
    <property type="molecule type" value="Genomic_DNA"/>
</dbReference>
<dbReference type="AlphaFoldDB" id="A0AAQ3RTQ6"/>
<protein>
    <submittedName>
        <fullName evidence="1">Uncharacterized protein</fullName>
    </submittedName>
</protein>